<dbReference type="OrthoDB" id="3469225at2759"/>
<evidence type="ECO:0000313" key="2">
    <source>
        <dbReference type="Proteomes" id="UP000215305"/>
    </source>
</evidence>
<protein>
    <submittedName>
        <fullName evidence="1">Uncharacterized protein</fullName>
    </submittedName>
</protein>
<dbReference type="InterPro" id="IPR038883">
    <property type="entry name" value="AN11006-like"/>
</dbReference>
<dbReference type="RefSeq" id="XP_026612374.1">
    <property type="nucleotide sequence ID" value="XM_026757935.1"/>
</dbReference>
<dbReference type="STRING" id="41047.A0A397GNE6"/>
<proteinExistence type="predicted"/>
<dbReference type="VEuPathDB" id="FungiDB:CDV56_104316"/>
<dbReference type="AlphaFoldDB" id="A0A397GNE6"/>
<comment type="caution">
    <text evidence="1">The sequence shown here is derived from an EMBL/GenBank/DDBJ whole genome shotgun (WGS) entry which is preliminary data.</text>
</comment>
<name>A0A397GNE6_ASPTH</name>
<reference evidence="1" key="1">
    <citation type="submission" date="2018-08" db="EMBL/GenBank/DDBJ databases">
        <title>Draft genome sequence of azole-resistant Aspergillus thermomutatus (Neosartorya pseudofischeri) strain HMR AF 39, isolated from a human nasal aspirate.</title>
        <authorList>
            <person name="Parent-Michaud M."/>
            <person name="Dufresne P.J."/>
            <person name="Fournier E."/>
            <person name="Martineau C."/>
            <person name="Moreira S."/>
            <person name="Perkins V."/>
            <person name="De Repentigny L."/>
            <person name="Dufresne S.F."/>
        </authorList>
    </citation>
    <scope>NUCLEOTIDE SEQUENCE [LARGE SCALE GENOMIC DNA]</scope>
    <source>
        <strain evidence="1">HMR AF 39</strain>
    </source>
</reference>
<accession>A0A397GNE6</accession>
<organism evidence="1 2">
    <name type="scientific">Aspergillus thermomutatus</name>
    <name type="common">Neosartorya pseudofischeri</name>
    <dbReference type="NCBI Taxonomy" id="41047"/>
    <lineage>
        <taxon>Eukaryota</taxon>
        <taxon>Fungi</taxon>
        <taxon>Dikarya</taxon>
        <taxon>Ascomycota</taxon>
        <taxon>Pezizomycotina</taxon>
        <taxon>Eurotiomycetes</taxon>
        <taxon>Eurotiomycetidae</taxon>
        <taxon>Eurotiales</taxon>
        <taxon>Aspergillaceae</taxon>
        <taxon>Aspergillus</taxon>
        <taxon>Aspergillus subgen. Fumigati</taxon>
    </lineage>
</organism>
<dbReference type="EMBL" id="NKHU02000177">
    <property type="protein sequence ID" value="RHZ49500.1"/>
    <property type="molecule type" value="Genomic_DNA"/>
</dbReference>
<dbReference type="PANTHER" id="PTHR42085">
    <property type="entry name" value="F-BOX DOMAIN-CONTAINING PROTEIN"/>
    <property type="match status" value="1"/>
</dbReference>
<dbReference type="GeneID" id="38126290"/>
<evidence type="ECO:0000313" key="1">
    <source>
        <dbReference type="EMBL" id="RHZ49500.1"/>
    </source>
</evidence>
<gene>
    <name evidence="1" type="ORF">CDV56_104316</name>
</gene>
<dbReference type="PANTHER" id="PTHR42085:SF1">
    <property type="entry name" value="F-BOX DOMAIN-CONTAINING PROTEIN"/>
    <property type="match status" value="1"/>
</dbReference>
<dbReference type="Proteomes" id="UP000215305">
    <property type="component" value="Unassembled WGS sequence"/>
</dbReference>
<sequence>MGIDNPISFLDLPPELRLQTYKILLGRYPYSPIRLGRKETEKNSSEDKQNTTETRRLHPAVPFIFPLMQLFLTNKQVYLEAVHVFYTQHIFRTSIELGEKDWQKIYKWLRMIGPHNRKNLRRIEIDYRCLEWAPILEGGQPGERWVGDLYGMVRYLPIDWEDLSPTGGWVEFISPTIEKIFKLLGECGNVIVTFKSGPGELLDRLLCPELYQAEQGNEYPNSVWFDMSHKNWFRHYISFREQPDIDYDGDLYGEYDFFGPPTKSLLPDLMELYRTRYGVESISVLWRVERFYPFDGFASKGPLTARALSYYFDVLLPHDAKALGLDEVGTGSYGRGLLSWASKHDLILHGLSAFTLCSLECQDPTGNISRAIMFHRNKVLLDLHNRLSQQQVDDVLIQGMALLIPVDDYLGHYEFGPVHLNGMREVVKLRGGFDAVGSSDENAFGRNLRMSMLVTMSLVEFHVQTTITNAPTTLANGVFPHPLPVWGETALDLPPGFRDLARCGYLSDETIGIVRDFSHWLARNKESEPTARQTWRCSMSRNLNNLEKCISVTLACLADDLSAMGTHPAALIFRKPQRRAEVLAAVTEVWNDFLLIECVIWMCTVVATPRNRQIICREKQRQLLRRSILQRYPASNWSDIRQILQRFFYDSSCEHDWEEAWNMALAELPDVENKENSLHGHTSTQRLA</sequence>
<keyword evidence="2" id="KW-1185">Reference proteome</keyword>